<evidence type="ECO:0000256" key="2">
    <source>
        <dbReference type="ARBA" id="ARBA00022552"/>
    </source>
</evidence>
<evidence type="ECO:0000256" key="4">
    <source>
        <dbReference type="ARBA" id="ARBA00022679"/>
    </source>
</evidence>
<feature type="binding site" evidence="6">
    <location>
        <position position="79"/>
    </location>
    <ligand>
        <name>S-adenosyl-L-methionine</name>
        <dbReference type="ChEBI" id="CHEBI:59789"/>
    </ligand>
</feature>
<feature type="binding site" evidence="6">
    <location>
        <position position="149"/>
    </location>
    <ligand>
        <name>S-adenosyl-L-methionine</name>
        <dbReference type="ChEBI" id="CHEBI:59789"/>
    </ligand>
</feature>
<protein>
    <recommendedName>
        <fullName evidence="6">Ribosomal RNA small subunit methyltransferase G</fullName>
        <ecNumber evidence="6">2.1.1.-</ecNumber>
    </recommendedName>
    <alternativeName>
        <fullName evidence="6">16S rRNA 7-methylguanosine methyltransferase</fullName>
        <shortName evidence="6">16S rRNA m7G methyltransferase</shortName>
    </alternativeName>
</protein>
<comment type="function">
    <text evidence="6">Specifically methylates the N7 position of a guanine in 16S rRNA.</text>
</comment>
<feature type="binding site" evidence="6">
    <location>
        <begin position="102"/>
        <end position="104"/>
    </location>
    <ligand>
        <name>S-adenosyl-L-methionine</name>
        <dbReference type="ChEBI" id="CHEBI:59789"/>
    </ligand>
</feature>
<dbReference type="Proteomes" id="UP001526426">
    <property type="component" value="Unassembled WGS sequence"/>
</dbReference>
<keyword evidence="4 6" id="KW-0808">Transferase</keyword>
<comment type="similarity">
    <text evidence="6">Belongs to the methyltransferase superfamily. RNA methyltransferase RsmG family.</text>
</comment>
<evidence type="ECO:0000256" key="6">
    <source>
        <dbReference type="HAMAP-Rule" id="MF_00074"/>
    </source>
</evidence>
<dbReference type="SUPFAM" id="SSF53335">
    <property type="entry name" value="S-adenosyl-L-methionine-dependent methyltransferases"/>
    <property type="match status" value="1"/>
</dbReference>
<dbReference type="InterPro" id="IPR029063">
    <property type="entry name" value="SAM-dependent_MTases_sf"/>
</dbReference>
<keyword evidence="5 6" id="KW-0949">S-adenosyl-L-methionine</keyword>
<proteinExistence type="inferred from homology"/>
<evidence type="ECO:0000256" key="5">
    <source>
        <dbReference type="ARBA" id="ARBA00022691"/>
    </source>
</evidence>
<keyword evidence="3 6" id="KW-0489">Methyltransferase</keyword>
<keyword evidence="2 6" id="KW-0698">rRNA processing</keyword>
<dbReference type="RefSeq" id="WP_265266117.1">
    <property type="nucleotide sequence ID" value="NZ_JAIHOM010000117.1"/>
</dbReference>
<dbReference type="GO" id="GO:0008168">
    <property type="term" value="F:methyltransferase activity"/>
    <property type="evidence" value="ECO:0007669"/>
    <property type="project" value="UniProtKB-KW"/>
</dbReference>
<dbReference type="PIRSF" id="PIRSF003078">
    <property type="entry name" value="GidB"/>
    <property type="match status" value="1"/>
</dbReference>
<dbReference type="EC" id="2.1.1.-" evidence="6"/>
<name>A0ABT3LAV0_9CYAN</name>
<dbReference type="HAMAP" id="MF_00074">
    <property type="entry name" value="16SrRNA_methyltr_G"/>
    <property type="match status" value="1"/>
</dbReference>
<dbReference type="InterPro" id="IPR003682">
    <property type="entry name" value="rRNA_ssu_MeTfrase_G"/>
</dbReference>
<evidence type="ECO:0000256" key="3">
    <source>
        <dbReference type="ARBA" id="ARBA00022603"/>
    </source>
</evidence>
<dbReference type="Pfam" id="PF02527">
    <property type="entry name" value="GidB"/>
    <property type="match status" value="1"/>
</dbReference>
<reference evidence="7 8" key="1">
    <citation type="submission" date="2021-08" db="EMBL/GenBank/DDBJ databases">
        <title>Draft genome sequence of Spirulina subsalsa with high tolerance to salinity and hype-accumulation of phycocyanin.</title>
        <authorList>
            <person name="Pei H."/>
            <person name="Jiang L."/>
        </authorList>
    </citation>
    <scope>NUCLEOTIDE SEQUENCE [LARGE SCALE GENOMIC DNA]</scope>
    <source>
        <strain evidence="7 8">FACHB-351</strain>
    </source>
</reference>
<comment type="subcellular location">
    <subcellularLocation>
        <location evidence="6">Cytoplasm</location>
    </subcellularLocation>
</comment>
<organism evidence="7 8">
    <name type="scientific">Spirulina subsalsa FACHB-351</name>
    <dbReference type="NCBI Taxonomy" id="234711"/>
    <lineage>
        <taxon>Bacteria</taxon>
        <taxon>Bacillati</taxon>
        <taxon>Cyanobacteriota</taxon>
        <taxon>Cyanophyceae</taxon>
        <taxon>Spirulinales</taxon>
        <taxon>Spirulinaceae</taxon>
        <taxon>Spirulina</taxon>
    </lineage>
</organism>
<dbReference type="PANTHER" id="PTHR31760:SF0">
    <property type="entry name" value="S-ADENOSYL-L-METHIONINE-DEPENDENT METHYLTRANSFERASES SUPERFAMILY PROTEIN"/>
    <property type="match status" value="1"/>
</dbReference>
<accession>A0ABT3LAV0</accession>
<dbReference type="EMBL" id="JAIHOM010000117">
    <property type="protein sequence ID" value="MCW6038214.1"/>
    <property type="molecule type" value="Genomic_DNA"/>
</dbReference>
<evidence type="ECO:0000256" key="1">
    <source>
        <dbReference type="ARBA" id="ARBA00022490"/>
    </source>
</evidence>
<dbReference type="NCBIfam" id="TIGR00138">
    <property type="entry name" value="rsmG_gidB"/>
    <property type="match status" value="1"/>
</dbReference>
<feature type="binding site" evidence="6">
    <location>
        <begin position="130"/>
        <end position="131"/>
    </location>
    <ligand>
        <name>S-adenosyl-L-methionine</name>
        <dbReference type="ChEBI" id="CHEBI:59789"/>
    </ligand>
</feature>
<comment type="caution">
    <text evidence="7">The sequence shown here is derived from an EMBL/GenBank/DDBJ whole genome shotgun (WGS) entry which is preliminary data.</text>
</comment>
<dbReference type="Gene3D" id="3.40.50.150">
    <property type="entry name" value="Vaccinia Virus protein VP39"/>
    <property type="match status" value="1"/>
</dbReference>
<evidence type="ECO:0000313" key="8">
    <source>
        <dbReference type="Proteomes" id="UP001526426"/>
    </source>
</evidence>
<sequence>MTFTLPWSELPLNALNDAQKAQCETFYQILLAQNKTLNLTRITDPLEFLEKHIWDSLAGLWHLPPSLVIPTAAQVIDIGTGGGFPGVPMAITYPDYAITLLDSTQKKVLFLQSLIEQLSLSSVEAIASRAEEMGQNPQHRETYDLAVLRAVSSPASCLEYALPLLKIGGIALLYRGQWSEEEAALLEQIAPQLGGQAIATIPYETPLTHSIRHAVYLQKIHPTPPQFPRRVGVPQQRPLS</sequence>
<keyword evidence="8" id="KW-1185">Reference proteome</keyword>
<dbReference type="GO" id="GO:0032259">
    <property type="term" value="P:methylation"/>
    <property type="evidence" value="ECO:0007669"/>
    <property type="project" value="UniProtKB-KW"/>
</dbReference>
<gene>
    <name evidence="6 7" type="primary">rsmG</name>
    <name evidence="7" type="ORF">K4A83_18330</name>
</gene>
<dbReference type="CDD" id="cd02440">
    <property type="entry name" value="AdoMet_MTases"/>
    <property type="match status" value="1"/>
</dbReference>
<evidence type="ECO:0000313" key="7">
    <source>
        <dbReference type="EMBL" id="MCW6038214.1"/>
    </source>
</evidence>
<feature type="binding site" evidence="6">
    <location>
        <position position="84"/>
    </location>
    <ligand>
        <name>S-adenosyl-L-methionine</name>
        <dbReference type="ChEBI" id="CHEBI:59789"/>
    </ligand>
</feature>
<dbReference type="PANTHER" id="PTHR31760">
    <property type="entry name" value="S-ADENOSYL-L-METHIONINE-DEPENDENT METHYLTRANSFERASES SUPERFAMILY PROTEIN"/>
    <property type="match status" value="1"/>
</dbReference>
<keyword evidence="1 6" id="KW-0963">Cytoplasm</keyword>